<dbReference type="EMBL" id="CP053418">
    <property type="protein sequence ID" value="QJW84582.1"/>
    <property type="molecule type" value="Genomic_DNA"/>
</dbReference>
<evidence type="ECO:0000313" key="2">
    <source>
        <dbReference type="Proteomes" id="UP000500826"/>
    </source>
</evidence>
<keyword evidence="2" id="KW-1185">Reference proteome</keyword>
<organism evidence="1 2">
    <name type="scientific">Ramlibacter terrae</name>
    <dbReference type="NCBI Taxonomy" id="2732511"/>
    <lineage>
        <taxon>Bacteria</taxon>
        <taxon>Pseudomonadati</taxon>
        <taxon>Pseudomonadota</taxon>
        <taxon>Betaproteobacteria</taxon>
        <taxon>Burkholderiales</taxon>
        <taxon>Comamonadaceae</taxon>
        <taxon>Ramlibacter</taxon>
    </lineage>
</organism>
<accession>A0ABX6P3E3</accession>
<proteinExistence type="predicted"/>
<protein>
    <submittedName>
        <fullName evidence="1">Uncharacterized protein</fullName>
    </submittedName>
</protein>
<sequence>MTTRNGGRCTITVTRMETSGSDVTLLEGRFVAEMFDGGRQNEAPRVVRNGVFRWTPPPP</sequence>
<evidence type="ECO:0000313" key="1">
    <source>
        <dbReference type="EMBL" id="QJW84582.1"/>
    </source>
</evidence>
<reference evidence="1 2" key="1">
    <citation type="submission" date="2020-05" db="EMBL/GenBank/DDBJ databases">
        <title>Ramlibacter rhizophilus sp. nov., isolated from rhizosphere soil of national flower Mugunghwa from South Korea.</title>
        <authorList>
            <person name="Zheng-Fei Y."/>
            <person name="Huan T."/>
        </authorList>
    </citation>
    <scope>NUCLEOTIDE SEQUENCE [LARGE SCALE GENOMIC DNA]</scope>
    <source>
        <strain evidence="1 2">H242</strain>
    </source>
</reference>
<reference evidence="1 2" key="2">
    <citation type="submission" date="2020-05" db="EMBL/GenBank/DDBJ databases">
        <authorList>
            <person name="Khan S.A."/>
            <person name="Jeon C.O."/>
            <person name="Chun B.H."/>
        </authorList>
    </citation>
    <scope>NUCLEOTIDE SEQUENCE [LARGE SCALE GENOMIC DNA]</scope>
    <source>
        <strain evidence="1 2">H242</strain>
    </source>
</reference>
<dbReference type="Proteomes" id="UP000500826">
    <property type="component" value="Chromosome"/>
</dbReference>
<gene>
    <name evidence="1" type="ORF">HK414_15580</name>
</gene>
<name>A0ABX6P3E3_9BURK</name>